<evidence type="ECO:0000256" key="1">
    <source>
        <dbReference type="SAM" id="MobiDB-lite"/>
    </source>
</evidence>
<dbReference type="SUPFAM" id="SSF53850">
    <property type="entry name" value="Periplasmic binding protein-like II"/>
    <property type="match status" value="1"/>
</dbReference>
<name>A0ABW0W093_9BACL</name>
<dbReference type="EMBL" id="JBHSOW010000058">
    <property type="protein sequence ID" value="MFC5650534.1"/>
    <property type="molecule type" value="Genomic_DNA"/>
</dbReference>
<sequence length="556" mass="62353">MNKKMTAILASLLIISVLLLAACSKSSQDGNQAGETNTPATNSEATNSETTPDQSQGAPVKFSFMTQDSWDLNFPISNGLPVLEEFEKRTNVDIEWVTAAPGEQYTTLQKTRMASNIDLPCLVNLQSFTESELLNLVDQGTIIPWDDLIEKYGPNIKKNLIEGYPDLYKTMIAPDGKLYWMRSVAGGPMSFLTPVVRTDWMEKAGITKVDTTDDFHNMLKKFQEIDANGNGKKDEVFIDYQDGLLRLSESFGVKGLTSQAEGSFSLGEDGKVVNAWVTDGTKQWLAWVSQMYKEGLIDPQIFNLQPEDFVAKVNSNTMSAMQHAPYYGNYLVQGMSDAGIKGANYKGIMPLAGPDGKRSILLNPIALYGYYAITSTCKAPEAVVKYIDFIFSDEGQLILNNGVEGTDWVRKTDGTIDNSMFLEKSKSDPLYKTKTGVGHSSLLKLEINDYDGYNRLFSYLTPYGWDFDYTKKLWEDVQQYKYDPLRLSPPTPEEVKEFDSVPKDLWIYMNEMAQKFVTGKEPLDNWDAFVAKTKELGLDKATAVMQKRSDRYKSLT</sequence>
<feature type="compositionally biased region" description="Polar residues" evidence="1">
    <location>
        <begin position="28"/>
        <end position="57"/>
    </location>
</feature>
<proteinExistence type="predicted"/>
<protein>
    <submittedName>
        <fullName evidence="3">Extracellular solute-binding protein</fullName>
    </submittedName>
</protein>
<comment type="caution">
    <text evidence="3">The sequence shown here is derived from an EMBL/GenBank/DDBJ whole genome shotgun (WGS) entry which is preliminary data.</text>
</comment>
<accession>A0ABW0W093</accession>
<evidence type="ECO:0000256" key="2">
    <source>
        <dbReference type="SAM" id="SignalP"/>
    </source>
</evidence>
<reference evidence="4" key="1">
    <citation type="journal article" date="2019" name="Int. J. Syst. Evol. Microbiol.">
        <title>The Global Catalogue of Microorganisms (GCM) 10K type strain sequencing project: providing services to taxonomists for standard genome sequencing and annotation.</title>
        <authorList>
            <consortium name="The Broad Institute Genomics Platform"/>
            <consortium name="The Broad Institute Genome Sequencing Center for Infectious Disease"/>
            <person name="Wu L."/>
            <person name="Ma J."/>
        </authorList>
    </citation>
    <scope>NUCLEOTIDE SEQUENCE [LARGE SCALE GENOMIC DNA]</scope>
    <source>
        <strain evidence="4">CGMCC 1.3240</strain>
    </source>
</reference>
<dbReference type="PANTHER" id="PTHR43649">
    <property type="entry name" value="ARABINOSE-BINDING PROTEIN-RELATED"/>
    <property type="match status" value="1"/>
</dbReference>
<keyword evidence="4" id="KW-1185">Reference proteome</keyword>
<organism evidence="3 4">
    <name type="scientific">Paenibacillus solisilvae</name>
    <dbReference type="NCBI Taxonomy" id="2486751"/>
    <lineage>
        <taxon>Bacteria</taxon>
        <taxon>Bacillati</taxon>
        <taxon>Bacillota</taxon>
        <taxon>Bacilli</taxon>
        <taxon>Bacillales</taxon>
        <taxon>Paenibacillaceae</taxon>
        <taxon>Paenibacillus</taxon>
    </lineage>
</organism>
<dbReference type="PROSITE" id="PS51257">
    <property type="entry name" value="PROKAR_LIPOPROTEIN"/>
    <property type="match status" value="1"/>
</dbReference>
<gene>
    <name evidence="3" type="ORF">ACFPYJ_15665</name>
</gene>
<evidence type="ECO:0000313" key="3">
    <source>
        <dbReference type="EMBL" id="MFC5650534.1"/>
    </source>
</evidence>
<dbReference type="Pfam" id="PF01547">
    <property type="entry name" value="SBP_bac_1"/>
    <property type="match status" value="1"/>
</dbReference>
<feature type="chain" id="PRO_5045889189" evidence="2">
    <location>
        <begin position="22"/>
        <end position="556"/>
    </location>
</feature>
<evidence type="ECO:0000313" key="4">
    <source>
        <dbReference type="Proteomes" id="UP001596047"/>
    </source>
</evidence>
<dbReference type="PANTHER" id="PTHR43649:SF12">
    <property type="entry name" value="DIACETYLCHITOBIOSE BINDING PROTEIN DASA"/>
    <property type="match status" value="1"/>
</dbReference>
<dbReference type="Proteomes" id="UP001596047">
    <property type="component" value="Unassembled WGS sequence"/>
</dbReference>
<feature type="region of interest" description="Disordered" evidence="1">
    <location>
        <begin position="28"/>
        <end position="59"/>
    </location>
</feature>
<dbReference type="InterPro" id="IPR006059">
    <property type="entry name" value="SBP"/>
</dbReference>
<feature type="signal peptide" evidence="2">
    <location>
        <begin position="1"/>
        <end position="21"/>
    </location>
</feature>
<dbReference type="InterPro" id="IPR050490">
    <property type="entry name" value="Bact_solute-bd_prot1"/>
</dbReference>
<dbReference type="RefSeq" id="WP_379189096.1">
    <property type="nucleotide sequence ID" value="NZ_JBHSOW010000058.1"/>
</dbReference>
<keyword evidence="2" id="KW-0732">Signal</keyword>
<dbReference type="Gene3D" id="3.40.190.10">
    <property type="entry name" value="Periplasmic binding protein-like II"/>
    <property type="match status" value="2"/>
</dbReference>